<dbReference type="InterPro" id="IPR036390">
    <property type="entry name" value="WH_DNA-bd_sf"/>
</dbReference>
<accession>A0A2W5VFH2</accession>
<dbReference type="RefSeq" id="WP_304273195.1">
    <property type="nucleotide sequence ID" value="NZ_QFQZ01000002.1"/>
</dbReference>
<feature type="compositionally biased region" description="Basic and acidic residues" evidence="1">
    <location>
        <begin position="216"/>
        <end position="226"/>
    </location>
</feature>
<dbReference type="Gene3D" id="1.10.10.10">
    <property type="entry name" value="Winged helix-like DNA-binding domain superfamily/Winged helix DNA-binding domain"/>
    <property type="match status" value="1"/>
</dbReference>
<dbReference type="AlphaFoldDB" id="A0A2W5VFH2"/>
<dbReference type="InterPro" id="IPR036388">
    <property type="entry name" value="WH-like_DNA-bd_sf"/>
</dbReference>
<protein>
    <recommendedName>
        <fullName evidence="4">Helix-turn-helix domain-containing protein</fullName>
    </recommendedName>
</protein>
<sequence length="239" mass="26977">MSGVIEIDLTPFSGQAKREPLERRTGSAVRRRSKAAGGEKGTTITWTQRRLRLDAFDRIARERRQPGRRWGAAGTFSRHDREILAQLLALAARHRGQVFPTIQEIAHRVGCTVRSVVNGLKRLKAAGFVEWDRRYVETGKQGLRGPQVEQTSNFYYLPLPTAAATLIEAWRRARAPRETEAQEHERQAQEERARAWKAADDRQAWLSKLKPGSPFHRAEELAERGHSGRGQGKGPADTT</sequence>
<dbReference type="Pfam" id="PF13730">
    <property type="entry name" value="HTH_36"/>
    <property type="match status" value="1"/>
</dbReference>
<dbReference type="SUPFAM" id="SSF46785">
    <property type="entry name" value="Winged helix' DNA-binding domain"/>
    <property type="match status" value="1"/>
</dbReference>
<name>A0A2W5VFH2_9CAUL</name>
<evidence type="ECO:0000313" key="3">
    <source>
        <dbReference type="Proteomes" id="UP000249393"/>
    </source>
</evidence>
<reference evidence="2 3" key="1">
    <citation type="submission" date="2017-08" db="EMBL/GenBank/DDBJ databases">
        <title>Infants hospitalized years apart are colonized by the same room-sourced microbial strains.</title>
        <authorList>
            <person name="Brooks B."/>
            <person name="Olm M.R."/>
            <person name="Firek B.A."/>
            <person name="Baker R."/>
            <person name="Thomas B.C."/>
            <person name="Morowitz M.J."/>
            <person name="Banfield J.F."/>
        </authorList>
    </citation>
    <scope>NUCLEOTIDE SEQUENCE [LARGE SCALE GENOMIC DNA]</scope>
    <source>
        <strain evidence="2">S2_003_000_R2_4</strain>
    </source>
</reference>
<evidence type="ECO:0008006" key="4">
    <source>
        <dbReference type="Google" id="ProtNLM"/>
    </source>
</evidence>
<comment type="caution">
    <text evidence="2">The sequence shown here is derived from an EMBL/GenBank/DDBJ whole genome shotgun (WGS) entry which is preliminary data.</text>
</comment>
<proteinExistence type="predicted"/>
<dbReference type="Proteomes" id="UP000249393">
    <property type="component" value="Unassembled WGS sequence"/>
</dbReference>
<evidence type="ECO:0000313" key="2">
    <source>
        <dbReference type="EMBL" id="PZR37197.1"/>
    </source>
</evidence>
<feature type="region of interest" description="Disordered" evidence="1">
    <location>
        <begin position="177"/>
        <end position="196"/>
    </location>
</feature>
<feature type="region of interest" description="Disordered" evidence="1">
    <location>
        <begin position="15"/>
        <end position="41"/>
    </location>
</feature>
<feature type="region of interest" description="Disordered" evidence="1">
    <location>
        <begin position="207"/>
        <end position="239"/>
    </location>
</feature>
<gene>
    <name evidence="2" type="ORF">DI526_01385</name>
</gene>
<feature type="compositionally biased region" description="Basic and acidic residues" evidence="1">
    <location>
        <begin position="16"/>
        <end position="25"/>
    </location>
</feature>
<evidence type="ECO:0000256" key="1">
    <source>
        <dbReference type="SAM" id="MobiDB-lite"/>
    </source>
</evidence>
<organism evidence="2 3">
    <name type="scientific">Caulobacter segnis</name>
    <dbReference type="NCBI Taxonomy" id="88688"/>
    <lineage>
        <taxon>Bacteria</taxon>
        <taxon>Pseudomonadati</taxon>
        <taxon>Pseudomonadota</taxon>
        <taxon>Alphaproteobacteria</taxon>
        <taxon>Caulobacterales</taxon>
        <taxon>Caulobacteraceae</taxon>
        <taxon>Caulobacter</taxon>
    </lineage>
</organism>
<dbReference type="EMBL" id="QFQZ01000002">
    <property type="protein sequence ID" value="PZR37197.1"/>
    <property type="molecule type" value="Genomic_DNA"/>
</dbReference>